<feature type="transmembrane region" description="Helical" evidence="1">
    <location>
        <begin position="113"/>
        <end position="134"/>
    </location>
</feature>
<gene>
    <name evidence="2" type="ORF">DK847_02340</name>
</gene>
<keyword evidence="1" id="KW-1133">Transmembrane helix</keyword>
<reference evidence="3" key="1">
    <citation type="submission" date="2018-06" db="EMBL/GenBank/DDBJ databases">
        <title>Aestuariibacter litoralis strain KCTC 52945T.</title>
        <authorList>
            <person name="Li X."/>
            <person name="Salam N."/>
            <person name="Li J.-L."/>
            <person name="Chen Y.-M."/>
            <person name="Yang Z.-W."/>
            <person name="Zhang L.-Y."/>
            <person name="Han M.-X."/>
            <person name="Xiao M."/>
            <person name="Li W.-J."/>
        </authorList>
    </citation>
    <scope>NUCLEOTIDE SEQUENCE [LARGE SCALE GENOMIC DNA]</scope>
    <source>
        <strain evidence="3">KCTC 52945</strain>
    </source>
</reference>
<organism evidence="2 3">
    <name type="scientific">Aestuariivirga litoralis</name>
    <dbReference type="NCBI Taxonomy" id="2650924"/>
    <lineage>
        <taxon>Bacteria</taxon>
        <taxon>Pseudomonadati</taxon>
        <taxon>Pseudomonadota</taxon>
        <taxon>Alphaproteobacteria</taxon>
        <taxon>Hyphomicrobiales</taxon>
        <taxon>Aestuariivirgaceae</taxon>
        <taxon>Aestuariivirga</taxon>
    </lineage>
</organism>
<dbReference type="InterPro" id="IPR046513">
    <property type="entry name" value="DUF6691"/>
</dbReference>
<keyword evidence="1" id="KW-0812">Transmembrane</keyword>
<evidence type="ECO:0000256" key="1">
    <source>
        <dbReference type="SAM" id="Phobius"/>
    </source>
</evidence>
<keyword evidence="1" id="KW-0472">Membrane</keyword>
<protein>
    <submittedName>
        <fullName evidence="2">YeeE/YedE family protein</fullName>
    </submittedName>
</protein>
<dbReference type="Pfam" id="PF20398">
    <property type="entry name" value="DUF6691"/>
    <property type="match status" value="1"/>
</dbReference>
<evidence type="ECO:0000313" key="2">
    <source>
        <dbReference type="EMBL" id="PZF78663.1"/>
    </source>
</evidence>
<proteinExistence type="predicted"/>
<feature type="transmembrane region" description="Helical" evidence="1">
    <location>
        <begin position="84"/>
        <end position="107"/>
    </location>
</feature>
<keyword evidence="3" id="KW-1185">Reference proteome</keyword>
<comment type="caution">
    <text evidence="2">The sequence shown here is derived from an EMBL/GenBank/DDBJ whole genome shotgun (WGS) entry which is preliminary data.</text>
</comment>
<evidence type="ECO:0000313" key="3">
    <source>
        <dbReference type="Proteomes" id="UP000248795"/>
    </source>
</evidence>
<sequence length="145" mass="15215">MDKLTALLSGLLFGAGLAISGMVNPMKVQNFLDVFGRWDPTLIFVMGSALAVTYAGYRLVLNAPRPRLAPAFVLPALQGIDERLIGGAVVFGLGWGLTGFCPGPAIASLVFGYWPSVLFVAAMAVGMVLARHLFLGSDETLSADG</sequence>
<feature type="transmembrane region" description="Helical" evidence="1">
    <location>
        <begin position="42"/>
        <end position="63"/>
    </location>
</feature>
<dbReference type="EMBL" id="QKVK01000001">
    <property type="protein sequence ID" value="PZF78663.1"/>
    <property type="molecule type" value="Genomic_DNA"/>
</dbReference>
<dbReference type="AlphaFoldDB" id="A0A2W2CEM3"/>
<accession>A0A2W2CEM3</accession>
<dbReference type="RefSeq" id="WP_111195991.1">
    <property type="nucleotide sequence ID" value="NZ_QKVK01000001.1"/>
</dbReference>
<dbReference type="Proteomes" id="UP000248795">
    <property type="component" value="Unassembled WGS sequence"/>
</dbReference>
<name>A0A2W2CEM3_9HYPH</name>